<feature type="signal peptide" evidence="1">
    <location>
        <begin position="1"/>
        <end position="21"/>
    </location>
</feature>
<gene>
    <name evidence="2" type="ORF">FYJ29_05905</name>
</gene>
<keyword evidence="1" id="KW-0732">Signal</keyword>
<dbReference type="Proteomes" id="UP000483362">
    <property type="component" value="Unassembled WGS sequence"/>
</dbReference>
<evidence type="ECO:0000313" key="3">
    <source>
        <dbReference type="Proteomes" id="UP000483362"/>
    </source>
</evidence>
<feature type="chain" id="PRO_5026883907" evidence="1">
    <location>
        <begin position="22"/>
        <end position="190"/>
    </location>
</feature>
<sequence>MKKKLALMLIAMLSIAGMAQAQDKAAQPQEATEHDATEPLPSEFYGCTLDITKQGDVKKTLESRKLDVIDYEDAYVVQNAAFKGFNFSAVMFQFDKKNVFTSITFLNSDLSRDEAVNFAHALYSVLNEKYTLIKTVVNGLDCYFTSSNNVTMVLSTEPSGERYFVRLVYEVGTPDLKSTQTDANATVTAQ</sequence>
<name>A0A6L5XDG4_9BACT</name>
<dbReference type="RefSeq" id="WP_154327151.1">
    <property type="nucleotide sequence ID" value="NZ_CP045696.1"/>
</dbReference>
<comment type="caution">
    <text evidence="2">The sequence shown here is derived from an EMBL/GenBank/DDBJ whole genome shotgun (WGS) entry which is preliminary data.</text>
</comment>
<keyword evidence="3" id="KW-1185">Reference proteome</keyword>
<reference evidence="2 3" key="1">
    <citation type="submission" date="2019-08" db="EMBL/GenBank/DDBJ databases">
        <title>In-depth cultivation of the pig gut microbiome towards novel bacterial diversity and tailored functional studies.</title>
        <authorList>
            <person name="Wylensek D."/>
            <person name="Hitch T.C.A."/>
            <person name="Clavel T."/>
        </authorList>
    </citation>
    <scope>NUCLEOTIDE SEQUENCE [LARGE SCALE GENOMIC DNA]</scope>
    <source>
        <strain evidence="2 3">Oil-RF-744-WCA-WT-10</strain>
    </source>
</reference>
<proteinExistence type="predicted"/>
<evidence type="ECO:0000256" key="1">
    <source>
        <dbReference type="SAM" id="SignalP"/>
    </source>
</evidence>
<accession>A0A6L5XDG4</accession>
<organism evidence="2 3">
    <name type="scientific">Sodaliphilus pleomorphus</name>
    <dbReference type="NCBI Taxonomy" id="2606626"/>
    <lineage>
        <taxon>Bacteria</taxon>
        <taxon>Pseudomonadati</taxon>
        <taxon>Bacteroidota</taxon>
        <taxon>Bacteroidia</taxon>
        <taxon>Bacteroidales</taxon>
        <taxon>Muribaculaceae</taxon>
        <taxon>Sodaliphilus</taxon>
    </lineage>
</organism>
<dbReference type="AlphaFoldDB" id="A0A6L5XDG4"/>
<dbReference type="EMBL" id="VULT01000007">
    <property type="protein sequence ID" value="MSS17298.1"/>
    <property type="molecule type" value="Genomic_DNA"/>
</dbReference>
<evidence type="ECO:0000313" key="2">
    <source>
        <dbReference type="EMBL" id="MSS17298.1"/>
    </source>
</evidence>
<protein>
    <submittedName>
        <fullName evidence="2">Uncharacterized protein</fullName>
    </submittedName>
</protein>